<feature type="signal peptide" evidence="1">
    <location>
        <begin position="1"/>
        <end position="26"/>
    </location>
</feature>
<evidence type="ECO:0000256" key="1">
    <source>
        <dbReference type="SAM" id="SignalP"/>
    </source>
</evidence>
<dbReference type="PIRSF" id="PIRSF004649">
    <property type="entry name" value="MlaC"/>
    <property type="match status" value="1"/>
</dbReference>
<gene>
    <name evidence="2" type="ORF">BKE30_05525</name>
</gene>
<dbReference type="InterPro" id="IPR008869">
    <property type="entry name" value="MlaC/ttg2D"/>
</dbReference>
<dbReference type="Pfam" id="PF05494">
    <property type="entry name" value="MlaC"/>
    <property type="match status" value="1"/>
</dbReference>
<dbReference type="PANTHER" id="PTHR36573:SF1">
    <property type="entry name" value="INTERMEMBRANE PHOSPHOLIPID TRANSPORT SYSTEM BINDING PROTEIN MLAC"/>
    <property type="match status" value="1"/>
</dbReference>
<protein>
    <recommendedName>
        <fullName evidence="4">Toluene tolerance protein</fullName>
    </recommendedName>
</protein>
<evidence type="ECO:0008006" key="4">
    <source>
        <dbReference type="Google" id="ProtNLM"/>
    </source>
</evidence>
<dbReference type="EMBL" id="MLCN01000013">
    <property type="protein sequence ID" value="ONG41241.1"/>
    <property type="molecule type" value="Genomic_DNA"/>
</dbReference>
<keyword evidence="1" id="KW-0732">Signal</keyword>
<name>A0A1S8CV97_9GAMM</name>
<evidence type="ECO:0000313" key="2">
    <source>
        <dbReference type="EMBL" id="ONG41241.1"/>
    </source>
</evidence>
<dbReference type="Proteomes" id="UP000192132">
    <property type="component" value="Unassembled WGS sequence"/>
</dbReference>
<sequence length="209" mass="22962">MKFKALPTALSVSMLATMIASTSVQAAPEPAPVFVKRISDTLVDRLVKERASYQKNPAVLNTIVKENVEPHVDFEGFARGVMGQYYRQATPAQRSTFTQTFHQSLIRTYAKGLAAYNNESYTIRPFTPGRDPSKAVVSMDFKTSNGTIPVTYQLIQSGDSWKVRNVSLNGIDIGLTFRNQFSSTVQSNKGNLDSAIKNFTPSADAAGNR</sequence>
<dbReference type="Gene3D" id="3.10.450.710">
    <property type="entry name" value="Tgt2/MlaC"/>
    <property type="match status" value="1"/>
</dbReference>
<evidence type="ECO:0000313" key="3">
    <source>
        <dbReference type="Proteomes" id="UP000192132"/>
    </source>
</evidence>
<organism evidence="2 3">
    <name type="scientific">Alkanindiges hydrocarboniclasticus</name>
    <dbReference type="NCBI Taxonomy" id="1907941"/>
    <lineage>
        <taxon>Bacteria</taxon>
        <taxon>Pseudomonadati</taxon>
        <taxon>Pseudomonadota</taxon>
        <taxon>Gammaproteobacteria</taxon>
        <taxon>Moraxellales</taxon>
        <taxon>Moraxellaceae</taxon>
        <taxon>Alkanindiges</taxon>
    </lineage>
</organism>
<dbReference type="RefSeq" id="WP_076877618.1">
    <property type="nucleotide sequence ID" value="NZ_MLCN01000013.1"/>
</dbReference>
<dbReference type="STRING" id="1907941.BKE30_05525"/>
<keyword evidence="3" id="KW-1185">Reference proteome</keyword>
<comment type="caution">
    <text evidence="2">The sequence shown here is derived from an EMBL/GenBank/DDBJ whole genome shotgun (WGS) entry which is preliminary data.</text>
</comment>
<proteinExistence type="predicted"/>
<dbReference type="AlphaFoldDB" id="A0A1S8CV97"/>
<dbReference type="InterPro" id="IPR042245">
    <property type="entry name" value="Tgt2/MlaC_sf"/>
</dbReference>
<dbReference type="PANTHER" id="PTHR36573">
    <property type="entry name" value="INTERMEMBRANE PHOSPHOLIPID TRANSPORT SYSTEM BINDING PROTEIN MLAC"/>
    <property type="match status" value="1"/>
</dbReference>
<feature type="chain" id="PRO_5013046087" description="Toluene tolerance protein" evidence="1">
    <location>
        <begin position="27"/>
        <end position="209"/>
    </location>
</feature>
<dbReference type="OrthoDB" id="9787053at2"/>
<reference evidence="2 3" key="1">
    <citation type="submission" date="2016-10" db="EMBL/GenBank/DDBJ databases">
        <title>Draft Genome sequence of Alkanindiges sp. strain H1.</title>
        <authorList>
            <person name="Subhash Y."/>
            <person name="Lee S."/>
        </authorList>
    </citation>
    <scope>NUCLEOTIDE SEQUENCE [LARGE SCALE GENOMIC DNA]</scope>
    <source>
        <strain evidence="2 3">H1</strain>
    </source>
</reference>
<accession>A0A1S8CV97</accession>